<dbReference type="AlphaFoldDB" id="A0AA36C6Y4"/>
<keyword evidence="2" id="KW-1185">Reference proteome</keyword>
<comment type="caution">
    <text evidence="1">The sequence shown here is derived from an EMBL/GenBank/DDBJ whole genome shotgun (WGS) entry which is preliminary data.</text>
</comment>
<gene>
    <name evidence="1" type="ORF">MSPICULIGERA_LOCUS1918</name>
</gene>
<dbReference type="InterPro" id="IPR016181">
    <property type="entry name" value="Acyl_CoA_acyltransferase"/>
</dbReference>
<evidence type="ECO:0008006" key="3">
    <source>
        <dbReference type="Google" id="ProtNLM"/>
    </source>
</evidence>
<evidence type="ECO:0000313" key="1">
    <source>
        <dbReference type="EMBL" id="CAJ0561730.1"/>
    </source>
</evidence>
<dbReference type="Proteomes" id="UP001177023">
    <property type="component" value="Unassembled WGS sequence"/>
</dbReference>
<dbReference type="SUPFAM" id="SSF55729">
    <property type="entry name" value="Acyl-CoA N-acyltransferases (Nat)"/>
    <property type="match status" value="1"/>
</dbReference>
<evidence type="ECO:0000313" key="2">
    <source>
        <dbReference type="Proteomes" id="UP001177023"/>
    </source>
</evidence>
<sequence>MFHYAATNSELKKALTELEKIPITRQIQGAIKFHLKGVIPDAELHLYSYENAVSKYWVVVKPLLDFYHIYAASRGTVDGEEVDKFVSQILAAGHGIQAICSAKNGKAIGVPEIIFVYDKIREEDLDIILSVWQFGLEATKELIRLRAKYLPTVAIRTYSGKLAAFAMAREEGSIIGVNVLPEYRGKRLRDALFAKISHEIYEKFQILPIWGTETYNDTMIRWAPEVA</sequence>
<protein>
    <recommendedName>
        <fullName evidence="3">N-acetyltransferase domain-containing protein</fullName>
    </recommendedName>
</protein>
<dbReference type="EMBL" id="CATQJA010000581">
    <property type="protein sequence ID" value="CAJ0561730.1"/>
    <property type="molecule type" value="Genomic_DNA"/>
</dbReference>
<accession>A0AA36C6Y4</accession>
<proteinExistence type="predicted"/>
<name>A0AA36C6Y4_9BILA</name>
<reference evidence="1" key="1">
    <citation type="submission" date="2023-06" db="EMBL/GenBank/DDBJ databases">
        <authorList>
            <person name="Delattre M."/>
        </authorList>
    </citation>
    <scope>NUCLEOTIDE SEQUENCE</scope>
    <source>
        <strain evidence="1">AF72</strain>
    </source>
</reference>
<organism evidence="1 2">
    <name type="scientific">Mesorhabditis spiculigera</name>
    <dbReference type="NCBI Taxonomy" id="96644"/>
    <lineage>
        <taxon>Eukaryota</taxon>
        <taxon>Metazoa</taxon>
        <taxon>Ecdysozoa</taxon>
        <taxon>Nematoda</taxon>
        <taxon>Chromadorea</taxon>
        <taxon>Rhabditida</taxon>
        <taxon>Rhabditina</taxon>
        <taxon>Rhabditomorpha</taxon>
        <taxon>Rhabditoidea</taxon>
        <taxon>Rhabditidae</taxon>
        <taxon>Mesorhabditinae</taxon>
        <taxon>Mesorhabditis</taxon>
    </lineage>
</organism>
<dbReference type="Gene3D" id="3.40.630.30">
    <property type="match status" value="1"/>
</dbReference>
<feature type="non-terminal residue" evidence="1">
    <location>
        <position position="227"/>
    </location>
</feature>